<proteinExistence type="inferred from homology"/>
<comment type="similarity">
    <text evidence="2 8">Belongs to the ABC-3 integral membrane protein family.</text>
</comment>
<evidence type="ECO:0000256" key="9">
    <source>
        <dbReference type="SAM" id="MobiDB-lite"/>
    </source>
</evidence>
<evidence type="ECO:0000256" key="1">
    <source>
        <dbReference type="ARBA" id="ARBA00004651"/>
    </source>
</evidence>
<keyword evidence="5 8" id="KW-0812">Transmembrane</keyword>
<evidence type="ECO:0000256" key="5">
    <source>
        <dbReference type="ARBA" id="ARBA00022692"/>
    </source>
</evidence>
<evidence type="ECO:0000256" key="3">
    <source>
        <dbReference type="ARBA" id="ARBA00022448"/>
    </source>
</evidence>
<comment type="subcellular location">
    <subcellularLocation>
        <location evidence="1 8">Cell membrane</location>
        <topology evidence="1 8">Multi-pass membrane protein</topology>
    </subcellularLocation>
</comment>
<dbReference type="Pfam" id="PF00950">
    <property type="entry name" value="ABC-3"/>
    <property type="match status" value="1"/>
</dbReference>
<feature type="transmembrane region" description="Helical" evidence="10">
    <location>
        <begin position="108"/>
        <end position="129"/>
    </location>
</feature>
<keyword evidence="4" id="KW-1003">Cell membrane</keyword>
<feature type="region of interest" description="Disordered" evidence="9">
    <location>
        <begin position="1"/>
        <end position="24"/>
    </location>
</feature>
<dbReference type="Proteomes" id="UP000312032">
    <property type="component" value="Unassembled WGS sequence"/>
</dbReference>
<evidence type="ECO:0000256" key="2">
    <source>
        <dbReference type="ARBA" id="ARBA00008034"/>
    </source>
</evidence>
<sequence length="318" mass="32078">MRRRRSPVLRTCGRARPPEHGAGHGRAAAGVWVGDGPVNPLDLLSNHTYSMTLIGSVVVGAVAGALGVFTYVRRESLIADVVAHASLPGALGAFIVAGLLGLDGRSLPVILLGASLSGVLAVGLTRAIVSISPLSPDVSMAVSLSLFFGAGMMGLDAIASRGVAHSAGLSGLLLGNAATLTVLDVATLCVVGCLVLVVLSLLLKEFTLLSFDPQGARLAGLPVRALSVCLLGSIVVATVIGVKTVGLVLMVSLVVAPAAIARQFARSVRSMVMLAGALGAAVSGLGVYVSIGVWQLPTGPVIVVILSLLALVSVVVKR</sequence>
<protein>
    <submittedName>
        <fullName evidence="11">Metal ABC transporter permease</fullName>
    </submittedName>
</protein>
<dbReference type="GO" id="GO:0010043">
    <property type="term" value="P:response to zinc ion"/>
    <property type="evidence" value="ECO:0007669"/>
    <property type="project" value="TreeGrafter"/>
</dbReference>
<dbReference type="PANTHER" id="PTHR30477">
    <property type="entry name" value="ABC-TRANSPORTER METAL-BINDING PROTEIN"/>
    <property type="match status" value="1"/>
</dbReference>
<evidence type="ECO:0000256" key="4">
    <source>
        <dbReference type="ARBA" id="ARBA00022475"/>
    </source>
</evidence>
<dbReference type="AlphaFoldDB" id="A0A5C4U6A2"/>
<evidence type="ECO:0000313" key="11">
    <source>
        <dbReference type="EMBL" id="TNL98484.1"/>
    </source>
</evidence>
<feature type="transmembrane region" description="Helical" evidence="10">
    <location>
        <begin position="141"/>
        <end position="160"/>
    </location>
</feature>
<name>A0A5C4U6A2_9CORY</name>
<gene>
    <name evidence="11" type="ORF">FHE74_04600</name>
</gene>
<dbReference type="Gene3D" id="1.10.3470.10">
    <property type="entry name" value="ABC transporter involved in vitamin B12 uptake, BtuC"/>
    <property type="match status" value="1"/>
</dbReference>
<reference evidence="11 12" key="1">
    <citation type="submission" date="2019-06" db="EMBL/GenBank/DDBJ databases">
        <authorList>
            <person name="Li J."/>
        </authorList>
    </citation>
    <scope>NUCLEOTIDE SEQUENCE [LARGE SCALE GENOMIC DNA]</scope>
    <source>
        <strain evidence="11 12">LMG 28165</strain>
    </source>
</reference>
<organism evidence="11 12">
    <name type="scientific">Corynebacterium tapiri</name>
    <dbReference type="NCBI Taxonomy" id="1448266"/>
    <lineage>
        <taxon>Bacteria</taxon>
        <taxon>Bacillati</taxon>
        <taxon>Actinomycetota</taxon>
        <taxon>Actinomycetes</taxon>
        <taxon>Mycobacteriales</taxon>
        <taxon>Corynebacteriaceae</taxon>
        <taxon>Corynebacterium</taxon>
    </lineage>
</organism>
<keyword evidence="7 10" id="KW-0472">Membrane</keyword>
<evidence type="ECO:0000256" key="7">
    <source>
        <dbReference type="ARBA" id="ARBA00023136"/>
    </source>
</evidence>
<evidence type="ECO:0000256" key="8">
    <source>
        <dbReference type="RuleBase" id="RU003943"/>
    </source>
</evidence>
<feature type="transmembrane region" description="Helical" evidence="10">
    <location>
        <begin position="180"/>
        <end position="203"/>
    </location>
</feature>
<dbReference type="OrthoDB" id="1016457at2"/>
<feature type="transmembrane region" description="Helical" evidence="10">
    <location>
        <begin position="272"/>
        <end position="291"/>
    </location>
</feature>
<keyword evidence="6 10" id="KW-1133">Transmembrane helix</keyword>
<evidence type="ECO:0000256" key="10">
    <source>
        <dbReference type="SAM" id="Phobius"/>
    </source>
</evidence>
<evidence type="ECO:0000313" key="12">
    <source>
        <dbReference type="Proteomes" id="UP000312032"/>
    </source>
</evidence>
<dbReference type="GO" id="GO:0043190">
    <property type="term" value="C:ATP-binding cassette (ABC) transporter complex"/>
    <property type="evidence" value="ECO:0007669"/>
    <property type="project" value="InterPro"/>
</dbReference>
<dbReference type="GO" id="GO:0055085">
    <property type="term" value="P:transmembrane transport"/>
    <property type="evidence" value="ECO:0007669"/>
    <property type="project" value="InterPro"/>
</dbReference>
<dbReference type="PANTHER" id="PTHR30477:SF3">
    <property type="entry name" value="METAL TRANSPORT SYSTEM MEMBRANE PROTEIN CT_069-RELATED"/>
    <property type="match status" value="1"/>
</dbReference>
<keyword evidence="12" id="KW-1185">Reference proteome</keyword>
<keyword evidence="3 8" id="KW-0813">Transport</keyword>
<feature type="transmembrane region" description="Helical" evidence="10">
    <location>
        <begin position="297"/>
        <end position="316"/>
    </location>
</feature>
<feature type="transmembrane region" description="Helical" evidence="10">
    <location>
        <begin position="81"/>
        <end position="102"/>
    </location>
</feature>
<dbReference type="InterPro" id="IPR001626">
    <property type="entry name" value="ABC_TroCD"/>
</dbReference>
<dbReference type="InterPro" id="IPR037294">
    <property type="entry name" value="ABC_BtuC-like"/>
</dbReference>
<comment type="caution">
    <text evidence="11">The sequence shown here is derived from an EMBL/GenBank/DDBJ whole genome shotgun (WGS) entry which is preliminary data.</text>
</comment>
<accession>A0A5C4U6A2</accession>
<evidence type="ECO:0000256" key="6">
    <source>
        <dbReference type="ARBA" id="ARBA00022989"/>
    </source>
</evidence>
<dbReference type="EMBL" id="VDHJ01000005">
    <property type="protein sequence ID" value="TNL98484.1"/>
    <property type="molecule type" value="Genomic_DNA"/>
</dbReference>
<feature type="transmembrane region" description="Helical" evidence="10">
    <location>
        <begin position="49"/>
        <end position="69"/>
    </location>
</feature>
<dbReference type="SUPFAM" id="SSF81345">
    <property type="entry name" value="ABC transporter involved in vitamin B12 uptake, BtuC"/>
    <property type="match status" value="1"/>
</dbReference>